<dbReference type="GO" id="GO:0005509">
    <property type="term" value="F:calcium ion binding"/>
    <property type="evidence" value="ECO:0007669"/>
    <property type="project" value="UniProtKB-UniRule"/>
</dbReference>
<dbReference type="EMBL" id="RQTK01000148">
    <property type="protein sequence ID" value="RUS86169.1"/>
    <property type="molecule type" value="Genomic_DNA"/>
</dbReference>
<dbReference type="InterPro" id="IPR050174">
    <property type="entry name" value="Protocadherin/Cadherin-CA"/>
</dbReference>
<dbReference type="GO" id="GO:0005886">
    <property type="term" value="C:plasma membrane"/>
    <property type="evidence" value="ECO:0007669"/>
    <property type="project" value="InterPro"/>
</dbReference>
<evidence type="ECO:0000256" key="1">
    <source>
        <dbReference type="ARBA" id="ARBA00004167"/>
    </source>
</evidence>
<dbReference type="GO" id="GO:0007156">
    <property type="term" value="P:homophilic cell adhesion via plasma membrane adhesion molecules"/>
    <property type="evidence" value="ECO:0007669"/>
    <property type="project" value="InterPro"/>
</dbReference>
<dbReference type="CDD" id="cd11304">
    <property type="entry name" value="Cadherin_repeat"/>
    <property type="match status" value="5"/>
</dbReference>
<reference evidence="10 11" key="1">
    <citation type="submission" date="2019-01" db="EMBL/GenBank/DDBJ databases">
        <title>A draft genome assembly of the solar-powered sea slug Elysia chlorotica.</title>
        <authorList>
            <person name="Cai H."/>
            <person name="Li Q."/>
            <person name="Fang X."/>
            <person name="Li J."/>
            <person name="Curtis N.E."/>
            <person name="Altenburger A."/>
            <person name="Shibata T."/>
            <person name="Feng M."/>
            <person name="Maeda T."/>
            <person name="Schwartz J.A."/>
            <person name="Shigenobu S."/>
            <person name="Lundholm N."/>
            <person name="Nishiyama T."/>
            <person name="Yang H."/>
            <person name="Hasebe M."/>
            <person name="Li S."/>
            <person name="Pierce S.K."/>
            <person name="Wang J."/>
        </authorList>
    </citation>
    <scope>NUCLEOTIDE SEQUENCE [LARGE SCALE GENOMIC DNA]</scope>
    <source>
        <strain evidence="10">EC2010</strain>
        <tissue evidence="10">Whole organism of an adult</tissue>
    </source>
</reference>
<dbReference type="SUPFAM" id="SSF49313">
    <property type="entry name" value="Cadherin-like"/>
    <property type="match status" value="5"/>
</dbReference>
<evidence type="ECO:0000313" key="10">
    <source>
        <dbReference type="EMBL" id="RUS86169.1"/>
    </source>
</evidence>
<keyword evidence="6" id="KW-0472">Membrane</keyword>
<dbReference type="STRING" id="188477.A0A3S0ZUI2"/>
<sequence>YSRILVIATNFTDDYPTELSIPPVTVKEQAIGIEVANFARLKEEYAKDKDCGTTIQFQLSEDDATVTYFDIGQGPTVTTKKALDYETQKQHTINFTVTSALPSSNEPTYIYGQLVIDVEDVDDRDPVFSSDVYHLQLSESDDITQRVATGPMVLAQDGDTGINASLMYSVKSSEPPLNANISDNGELLVQGPLDRETVVAYKIIVKAQQVDNPSASATATVSLTITDVNDNVPAFDPQQQQSASILEDASPGTHVIWLVAKDPDEGENAEFVYTIHDNSGAFELRSNPVTRLTELVVKDANLFKGLNSTEVQIRLIEKVPVVGDEACDFSTSCGLNITVTVEDVNDNTPAFSQARYPIIIHDDQKSGREIGMIKAVDNDRGKNAEIQYSLAKISGDGSPDCDKVQVDASTGELSTNQGMLAGVTCLYTASACDSAVQVSDRRCSTAVVIVTVNKSQLNNGSIDVIKYDARIHEGLDVGTFVMTLPTADLISNDTNFVITGKNLETATVLDREEQDTYIVSAIRRNGTQDVEVLRITVHVENVNDNSPVFLRDNYAIFLMNGDEAGLNVLNIS</sequence>
<evidence type="ECO:0000256" key="6">
    <source>
        <dbReference type="ARBA" id="ARBA00023136"/>
    </source>
</evidence>
<evidence type="ECO:0000256" key="5">
    <source>
        <dbReference type="ARBA" id="ARBA00022989"/>
    </source>
</evidence>
<evidence type="ECO:0000313" key="11">
    <source>
        <dbReference type="Proteomes" id="UP000271974"/>
    </source>
</evidence>
<dbReference type="FunFam" id="2.60.40.60:FF:000092">
    <property type="entry name" value="Protocadherin 8"/>
    <property type="match status" value="1"/>
</dbReference>
<evidence type="ECO:0000256" key="2">
    <source>
        <dbReference type="ARBA" id="ARBA00022692"/>
    </source>
</evidence>
<dbReference type="InterPro" id="IPR020894">
    <property type="entry name" value="Cadherin_CS"/>
</dbReference>
<gene>
    <name evidence="10" type="ORF">EGW08_006063</name>
</gene>
<dbReference type="InterPro" id="IPR002126">
    <property type="entry name" value="Cadherin-like_dom"/>
</dbReference>
<keyword evidence="2" id="KW-0812">Transmembrane</keyword>
<dbReference type="OrthoDB" id="6162519at2759"/>
<evidence type="ECO:0000256" key="4">
    <source>
        <dbReference type="ARBA" id="ARBA00022837"/>
    </source>
</evidence>
<dbReference type="PANTHER" id="PTHR24028:SF328">
    <property type="entry name" value="CADHERIN-3"/>
    <property type="match status" value="1"/>
</dbReference>
<keyword evidence="5" id="KW-1133">Transmembrane helix</keyword>
<name>A0A3S0ZUI2_ELYCH</name>
<dbReference type="PRINTS" id="PR00205">
    <property type="entry name" value="CADHERIN"/>
</dbReference>
<evidence type="ECO:0000256" key="8">
    <source>
        <dbReference type="PROSITE-ProRule" id="PRU00043"/>
    </source>
</evidence>
<dbReference type="PROSITE" id="PS00232">
    <property type="entry name" value="CADHERIN_1"/>
    <property type="match status" value="2"/>
</dbReference>
<feature type="non-terminal residue" evidence="10">
    <location>
        <position position="572"/>
    </location>
</feature>
<dbReference type="InterPro" id="IPR015919">
    <property type="entry name" value="Cadherin-like_sf"/>
</dbReference>
<organism evidence="10 11">
    <name type="scientific">Elysia chlorotica</name>
    <name type="common">Eastern emerald elysia</name>
    <name type="synonym">Sea slug</name>
    <dbReference type="NCBI Taxonomy" id="188477"/>
    <lineage>
        <taxon>Eukaryota</taxon>
        <taxon>Metazoa</taxon>
        <taxon>Spiralia</taxon>
        <taxon>Lophotrochozoa</taxon>
        <taxon>Mollusca</taxon>
        <taxon>Gastropoda</taxon>
        <taxon>Heterobranchia</taxon>
        <taxon>Euthyneura</taxon>
        <taxon>Panpulmonata</taxon>
        <taxon>Sacoglossa</taxon>
        <taxon>Placobranchoidea</taxon>
        <taxon>Plakobranchidae</taxon>
        <taxon>Elysia</taxon>
    </lineage>
</organism>
<dbReference type="SMART" id="SM00112">
    <property type="entry name" value="CA"/>
    <property type="match status" value="4"/>
</dbReference>
<dbReference type="Gene3D" id="2.60.40.60">
    <property type="entry name" value="Cadherins"/>
    <property type="match status" value="5"/>
</dbReference>
<proteinExistence type="predicted"/>
<evidence type="ECO:0000259" key="9">
    <source>
        <dbReference type="PROSITE" id="PS50268"/>
    </source>
</evidence>
<feature type="non-terminal residue" evidence="10">
    <location>
        <position position="1"/>
    </location>
</feature>
<feature type="domain" description="Cadherin" evidence="9">
    <location>
        <begin position="237"/>
        <end position="351"/>
    </location>
</feature>
<keyword evidence="11" id="KW-1185">Reference proteome</keyword>
<protein>
    <recommendedName>
        <fullName evidence="9">Cadherin domain-containing protein</fullName>
    </recommendedName>
</protein>
<evidence type="ECO:0000256" key="7">
    <source>
        <dbReference type="ARBA" id="ARBA00023180"/>
    </source>
</evidence>
<dbReference type="Pfam" id="PF00028">
    <property type="entry name" value="Cadherin"/>
    <property type="match status" value="1"/>
</dbReference>
<keyword evidence="4 8" id="KW-0106">Calcium</keyword>
<feature type="domain" description="Cadherin" evidence="9">
    <location>
        <begin position="129"/>
        <end position="235"/>
    </location>
</feature>
<comment type="subcellular location">
    <subcellularLocation>
        <location evidence="1">Membrane</location>
        <topology evidence="1">Single-pass membrane protein</topology>
    </subcellularLocation>
</comment>
<accession>A0A3S0ZUI2</accession>
<dbReference type="Proteomes" id="UP000271974">
    <property type="component" value="Unassembled WGS sequence"/>
</dbReference>
<feature type="domain" description="Cadherin" evidence="9">
    <location>
        <begin position="352"/>
        <end position="549"/>
    </location>
</feature>
<dbReference type="AlphaFoldDB" id="A0A3S0ZUI2"/>
<evidence type="ECO:0000256" key="3">
    <source>
        <dbReference type="ARBA" id="ARBA00022737"/>
    </source>
</evidence>
<feature type="domain" description="Cadherin" evidence="9">
    <location>
        <begin position="46"/>
        <end position="128"/>
    </location>
</feature>
<comment type="caution">
    <text evidence="10">The sequence shown here is derived from an EMBL/GenBank/DDBJ whole genome shotgun (WGS) entry which is preliminary data.</text>
</comment>
<dbReference type="PROSITE" id="PS50268">
    <property type="entry name" value="CADHERIN_2"/>
    <property type="match status" value="4"/>
</dbReference>
<dbReference type="PANTHER" id="PTHR24028">
    <property type="entry name" value="CADHERIN-87A"/>
    <property type="match status" value="1"/>
</dbReference>
<keyword evidence="7" id="KW-0325">Glycoprotein</keyword>
<keyword evidence="3" id="KW-0677">Repeat</keyword>